<dbReference type="EMBL" id="BPLR01010113">
    <property type="protein sequence ID" value="GIY36976.1"/>
    <property type="molecule type" value="Genomic_DNA"/>
</dbReference>
<comment type="caution">
    <text evidence="2">The sequence shown here is derived from an EMBL/GenBank/DDBJ whole genome shotgun (WGS) entry which is preliminary data.</text>
</comment>
<evidence type="ECO:0000313" key="3">
    <source>
        <dbReference type="Proteomes" id="UP001054945"/>
    </source>
</evidence>
<organism evidence="2 3">
    <name type="scientific">Caerostris extrusa</name>
    <name type="common">Bark spider</name>
    <name type="synonym">Caerostris bankana</name>
    <dbReference type="NCBI Taxonomy" id="172846"/>
    <lineage>
        <taxon>Eukaryota</taxon>
        <taxon>Metazoa</taxon>
        <taxon>Ecdysozoa</taxon>
        <taxon>Arthropoda</taxon>
        <taxon>Chelicerata</taxon>
        <taxon>Arachnida</taxon>
        <taxon>Araneae</taxon>
        <taxon>Araneomorphae</taxon>
        <taxon>Entelegynae</taxon>
        <taxon>Araneoidea</taxon>
        <taxon>Araneidae</taxon>
        <taxon>Caerostris</taxon>
    </lineage>
</organism>
<evidence type="ECO:0000313" key="2">
    <source>
        <dbReference type="EMBL" id="GIY36976.1"/>
    </source>
</evidence>
<feature type="compositionally biased region" description="Basic residues" evidence="1">
    <location>
        <begin position="23"/>
        <end position="37"/>
    </location>
</feature>
<feature type="region of interest" description="Disordered" evidence="1">
    <location>
        <begin position="21"/>
        <end position="50"/>
    </location>
</feature>
<evidence type="ECO:0000256" key="1">
    <source>
        <dbReference type="SAM" id="MobiDB-lite"/>
    </source>
</evidence>
<dbReference type="AlphaFoldDB" id="A0AAV4SUL0"/>
<name>A0AAV4SUL0_CAEEX</name>
<feature type="compositionally biased region" description="Basic and acidic residues" evidence="1">
    <location>
        <begin position="38"/>
        <end position="50"/>
    </location>
</feature>
<reference evidence="2 3" key="1">
    <citation type="submission" date="2021-06" db="EMBL/GenBank/DDBJ databases">
        <title>Caerostris extrusa draft genome.</title>
        <authorList>
            <person name="Kono N."/>
            <person name="Arakawa K."/>
        </authorList>
    </citation>
    <scope>NUCLEOTIDE SEQUENCE [LARGE SCALE GENOMIC DNA]</scope>
</reference>
<accession>A0AAV4SUL0</accession>
<proteinExistence type="predicted"/>
<sequence>MDLKFSNYLARNLACSWTPRRKESLKKKKGRGEKRQRRREEGGGGESKKEAGCIGSIDKLGYTLDNASRFIILTGGADKLDSPIGEAHLFYFIYLWHDQGSTIVVIFAPRTDATIHNASALLGDFAHRNEPGNQAAYANESTSGLIIGFIQANGCAEMGEILSYTVPQ</sequence>
<keyword evidence="3" id="KW-1185">Reference proteome</keyword>
<gene>
    <name evidence="2" type="ORF">CEXT_793301</name>
</gene>
<protein>
    <submittedName>
        <fullName evidence="2">Uncharacterized protein</fullName>
    </submittedName>
</protein>
<dbReference type="Proteomes" id="UP001054945">
    <property type="component" value="Unassembled WGS sequence"/>
</dbReference>